<evidence type="ECO:0000313" key="1">
    <source>
        <dbReference type="EMBL" id="MDC7784797.1"/>
    </source>
</evidence>
<organism evidence="1 2">
    <name type="scientific">Rhodoplanes tepidamans</name>
    <name type="common">Rhodoplanes cryptolactis</name>
    <dbReference type="NCBI Taxonomy" id="200616"/>
    <lineage>
        <taxon>Bacteria</taxon>
        <taxon>Pseudomonadati</taxon>
        <taxon>Pseudomonadota</taxon>
        <taxon>Alphaproteobacteria</taxon>
        <taxon>Hyphomicrobiales</taxon>
        <taxon>Nitrobacteraceae</taxon>
        <taxon>Rhodoplanes</taxon>
    </lineage>
</organism>
<gene>
    <name evidence="1" type="ORF">PQJ73_03795</name>
</gene>
<evidence type="ECO:0000313" key="2">
    <source>
        <dbReference type="Proteomes" id="UP001165652"/>
    </source>
</evidence>
<name>A0ABT5J589_RHOTP</name>
<keyword evidence="2" id="KW-1185">Reference proteome</keyword>
<sequence length="101" mass="11207">MIIVEDLNKDPRATSECMHCRLLHTVQVYFDQCGEREAGKTVYSLTEAIAGLGEALASVVRLAPENRRSEALMFAHALVDAAFNAQERGEDDYEVVVPKPQ</sequence>
<protein>
    <submittedName>
        <fullName evidence="1">Uncharacterized protein</fullName>
    </submittedName>
</protein>
<reference evidence="1" key="1">
    <citation type="journal article" date="2023" name="Microbiol Resour">
        <title>Genome Sequences of Rhodoplanes serenus and Two Thermotolerant Strains, Rhodoplanes tepidamans and 'Rhodoplanes cryptolactis,' Further Refine the Genus.</title>
        <authorList>
            <person name="Rayyan A.A."/>
            <person name="Kyndt J.A."/>
        </authorList>
    </citation>
    <scope>NUCLEOTIDE SEQUENCE</scope>
    <source>
        <strain evidence="1">DSM 9987</strain>
    </source>
</reference>
<proteinExistence type="predicted"/>
<comment type="caution">
    <text evidence="1">The sequence shown here is derived from an EMBL/GenBank/DDBJ whole genome shotgun (WGS) entry which is preliminary data.</text>
</comment>
<accession>A0ABT5J589</accession>
<dbReference type="EMBL" id="JAQQLI010000003">
    <property type="protein sequence ID" value="MDC7784797.1"/>
    <property type="molecule type" value="Genomic_DNA"/>
</dbReference>
<dbReference type="Proteomes" id="UP001165652">
    <property type="component" value="Unassembled WGS sequence"/>
</dbReference>
<reference evidence="1" key="2">
    <citation type="submission" date="2023-02" db="EMBL/GenBank/DDBJ databases">
        <authorList>
            <person name="Rayyan A."/>
            <person name="Meyer T."/>
            <person name="Kyndt J.A."/>
        </authorList>
    </citation>
    <scope>NUCLEOTIDE SEQUENCE</scope>
    <source>
        <strain evidence="1">DSM 9987</strain>
    </source>
</reference>
<dbReference type="RefSeq" id="WP_272775643.1">
    <property type="nucleotide sequence ID" value="NZ_JAQQLI010000003.1"/>
</dbReference>